<comment type="caution">
    <text evidence="1">The sequence shown here is derived from an EMBL/GenBank/DDBJ whole genome shotgun (WGS) entry which is preliminary data.</text>
</comment>
<dbReference type="EMBL" id="JBHSGF010000006">
    <property type="protein sequence ID" value="MFC4555661.1"/>
    <property type="molecule type" value="Genomic_DNA"/>
</dbReference>
<dbReference type="RefSeq" id="WP_387967386.1">
    <property type="nucleotide sequence ID" value="NZ_CP033325.1"/>
</dbReference>
<evidence type="ECO:0000313" key="1">
    <source>
        <dbReference type="EMBL" id="MFC4555661.1"/>
    </source>
</evidence>
<keyword evidence="2" id="KW-1185">Reference proteome</keyword>
<evidence type="ECO:0000313" key="2">
    <source>
        <dbReference type="Proteomes" id="UP001595955"/>
    </source>
</evidence>
<reference evidence="2" key="1">
    <citation type="journal article" date="2019" name="Int. J. Syst. Evol. Microbiol.">
        <title>The Global Catalogue of Microorganisms (GCM) 10K type strain sequencing project: providing services to taxonomists for standard genome sequencing and annotation.</title>
        <authorList>
            <consortium name="The Broad Institute Genomics Platform"/>
            <consortium name="The Broad Institute Genome Sequencing Center for Infectious Disease"/>
            <person name="Wu L."/>
            <person name="Ma J."/>
        </authorList>
    </citation>
    <scope>NUCLEOTIDE SEQUENCE [LARGE SCALE GENOMIC DNA]</scope>
    <source>
        <strain evidence="2">JCM 3369</strain>
    </source>
</reference>
<sequence>MLLTELAEHVPDAGGLARDPGAAAGPHLAFFLHDEVIVHTPTPLAAEVATAVREAAASAGRLLFGTFPVDFPLEVEVVTSYGATG</sequence>
<organism evidence="1 2">
    <name type="scientific">Georgenia faecalis</name>
    <dbReference type="NCBI Taxonomy" id="2483799"/>
    <lineage>
        <taxon>Bacteria</taxon>
        <taxon>Bacillati</taxon>
        <taxon>Actinomycetota</taxon>
        <taxon>Actinomycetes</taxon>
        <taxon>Micrococcales</taxon>
        <taxon>Bogoriellaceae</taxon>
        <taxon>Georgenia</taxon>
    </lineage>
</organism>
<gene>
    <name evidence="1" type="ORF">ACFO3F_10425</name>
</gene>
<dbReference type="SUPFAM" id="SSF56672">
    <property type="entry name" value="DNA/RNA polymerases"/>
    <property type="match status" value="1"/>
</dbReference>
<proteinExistence type="predicted"/>
<evidence type="ECO:0008006" key="3">
    <source>
        <dbReference type="Google" id="ProtNLM"/>
    </source>
</evidence>
<accession>A0ABV9DA57</accession>
<dbReference type="InterPro" id="IPR043502">
    <property type="entry name" value="DNA/RNA_pol_sf"/>
</dbReference>
<name>A0ABV9DA57_9MICO</name>
<dbReference type="Proteomes" id="UP001595955">
    <property type="component" value="Unassembled WGS sequence"/>
</dbReference>
<protein>
    <recommendedName>
        <fullName evidence="3">Bifunctional 3'-5' exonuclease/DNA polymerase</fullName>
    </recommendedName>
</protein>